<accession>A0AAW5K4H6</accession>
<dbReference type="GO" id="GO:0047617">
    <property type="term" value="F:fatty acyl-CoA hydrolase activity"/>
    <property type="evidence" value="ECO:0007669"/>
    <property type="project" value="InterPro"/>
</dbReference>
<dbReference type="GeneID" id="95757721"/>
<dbReference type="Gene3D" id="3.10.129.10">
    <property type="entry name" value="Hotdog Thioesterase"/>
    <property type="match status" value="1"/>
</dbReference>
<comment type="similarity">
    <text evidence="1">Belongs to the thioesterase PaaI family.</text>
</comment>
<evidence type="ECO:0000256" key="2">
    <source>
        <dbReference type="ARBA" id="ARBA00022801"/>
    </source>
</evidence>
<feature type="domain" description="Thioesterase" evidence="3">
    <location>
        <begin position="48"/>
        <end position="115"/>
    </location>
</feature>
<dbReference type="EMBL" id="JANFYT010000042">
    <property type="protein sequence ID" value="MCQ4815561.1"/>
    <property type="molecule type" value="Genomic_DNA"/>
</dbReference>
<dbReference type="InterPro" id="IPR029069">
    <property type="entry name" value="HotDog_dom_sf"/>
</dbReference>
<dbReference type="InterPro" id="IPR003736">
    <property type="entry name" value="PAAI_dom"/>
</dbReference>
<dbReference type="NCBIfam" id="TIGR00369">
    <property type="entry name" value="unchar_dom_1"/>
    <property type="match status" value="1"/>
</dbReference>
<protein>
    <submittedName>
        <fullName evidence="4">PaaI family thioesterase</fullName>
    </submittedName>
</protein>
<dbReference type="CDD" id="cd03443">
    <property type="entry name" value="PaaI_thioesterase"/>
    <property type="match status" value="1"/>
</dbReference>
<evidence type="ECO:0000313" key="4">
    <source>
        <dbReference type="EMBL" id="MCQ4815561.1"/>
    </source>
</evidence>
<sequence length="149" mass="16099">MAEAKKLNSWCFVCGAENPQGLHIKKLRTEHGCRCDFTVERGWCGYAGILHGGIHAAILDEIMGDAVNDRLKTAVTLDMTIRYISPGREGMALVCEGEVASVSGRRAKARGTIREAATGKLISEATGHYLRVDVENLKERADGQDAAGI</sequence>
<gene>
    <name evidence="4" type="ORF">NE630_14070</name>
</gene>
<dbReference type="PANTHER" id="PTHR21660">
    <property type="entry name" value="THIOESTERASE SUPERFAMILY MEMBER-RELATED"/>
    <property type="match status" value="1"/>
</dbReference>
<organism evidence="4 5">
    <name type="scientific">Cloacibacillus evryensis</name>
    <dbReference type="NCBI Taxonomy" id="508460"/>
    <lineage>
        <taxon>Bacteria</taxon>
        <taxon>Thermotogati</taxon>
        <taxon>Synergistota</taxon>
        <taxon>Synergistia</taxon>
        <taxon>Synergistales</taxon>
        <taxon>Synergistaceae</taxon>
        <taxon>Cloacibacillus</taxon>
    </lineage>
</organism>
<evidence type="ECO:0000313" key="5">
    <source>
        <dbReference type="Proteomes" id="UP001205919"/>
    </source>
</evidence>
<dbReference type="InterPro" id="IPR006683">
    <property type="entry name" value="Thioestr_dom"/>
</dbReference>
<dbReference type="Pfam" id="PF03061">
    <property type="entry name" value="4HBT"/>
    <property type="match status" value="1"/>
</dbReference>
<evidence type="ECO:0000259" key="3">
    <source>
        <dbReference type="Pfam" id="PF03061"/>
    </source>
</evidence>
<dbReference type="InterPro" id="IPR039298">
    <property type="entry name" value="ACOT13"/>
</dbReference>
<reference evidence="4 5" key="1">
    <citation type="submission" date="2022-06" db="EMBL/GenBank/DDBJ databases">
        <title>Isolation of gut microbiota from human fecal samples.</title>
        <authorList>
            <person name="Pamer E.G."/>
            <person name="Barat B."/>
            <person name="Waligurski E."/>
            <person name="Medina S."/>
            <person name="Paddock L."/>
            <person name="Mostad J."/>
        </authorList>
    </citation>
    <scope>NUCLEOTIDE SEQUENCE [LARGE SCALE GENOMIC DNA]</scope>
    <source>
        <strain evidence="4 5">DFI.9.90</strain>
    </source>
</reference>
<name>A0AAW5K4H6_9BACT</name>
<evidence type="ECO:0000256" key="1">
    <source>
        <dbReference type="ARBA" id="ARBA00008324"/>
    </source>
</evidence>
<keyword evidence="5" id="KW-1185">Reference proteome</keyword>
<dbReference type="RefSeq" id="WP_008708634.1">
    <property type="nucleotide sequence ID" value="NZ_CABKQM010000002.1"/>
</dbReference>
<dbReference type="SUPFAM" id="SSF54637">
    <property type="entry name" value="Thioesterase/thiol ester dehydrase-isomerase"/>
    <property type="match status" value="1"/>
</dbReference>
<comment type="caution">
    <text evidence="4">The sequence shown here is derived from an EMBL/GenBank/DDBJ whole genome shotgun (WGS) entry which is preliminary data.</text>
</comment>
<dbReference type="PANTHER" id="PTHR21660:SF1">
    <property type="entry name" value="ACYL-COENZYME A THIOESTERASE 13"/>
    <property type="match status" value="1"/>
</dbReference>
<keyword evidence="2" id="KW-0378">Hydrolase</keyword>
<dbReference type="Proteomes" id="UP001205919">
    <property type="component" value="Unassembled WGS sequence"/>
</dbReference>
<proteinExistence type="inferred from homology"/>
<dbReference type="AlphaFoldDB" id="A0AAW5K4H6"/>